<evidence type="ECO:0000313" key="2">
    <source>
        <dbReference type="Proteomes" id="UP000594014"/>
    </source>
</evidence>
<evidence type="ECO:0000313" key="1">
    <source>
        <dbReference type="EMBL" id="QOX64045.1"/>
    </source>
</evidence>
<dbReference type="EMBL" id="CP042469">
    <property type="protein sequence ID" value="QOX64045.1"/>
    <property type="molecule type" value="Genomic_DNA"/>
</dbReference>
<name>A0ACD1AC78_9FIRM</name>
<reference evidence="1" key="1">
    <citation type="submission" date="2019-08" db="EMBL/GenBank/DDBJ databases">
        <title>Genome sequence of Clostridiales bacterium MT110.</title>
        <authorList>
            <person name="Cao J."/>
        </authorList>
    </citation>
    <scope>NUCLEOTIDE SEQUENCE</scope>
    <source>
        <strain evidence="1">MT110</strain>
    </source>
</reference>
<organism evidence="1 2">
    <name type="scientific">Anoxybacterium hadale</name>
    <dbReference type="NCBI Taxonomy" id="3408580"/>
    <lineage>
        <taxon>Bacteria</taxon>
        <taxon>Bacillati</taxon>
        <taxon>Bacillota</taxon>
        <taxon>Clostridia</taxon>
        <taxon>Peptostreptococcales</taxon>
        <taxon>Anaerovoracaceae</taxon>
        <taxon>Anoxybacterium</taxon>
    </lineage>
</organism>
<sequence length="200" mass="23293">MAFTYFFRDLQTLNVVRDYALPYLKTKRYIDIWDAGCASGQEPYSLSMILNESMGHMLFRNVRILATDIDESNLFSGIIKEGSYLKDQVQRIPKEIFERYFVADQTSGRYQLKDEIKRSVSFHKHDLLSLSPPGKDFGLVVCKNVLLHFTEEQRILVLEMFYEALAEGGFLVMEQTQKLPQELKGKFEPLLSNAQLYRKK</sequence>
<proteinExistence type="predicted"/>
<protein>
    <submittedName>
        <fullName evidence="1">Chemotaxis protein CheR</fullName>
    </submittedName>
</protein>
<keyword evidence="2" id="KW-1185">Reference proteome</keyword>
<dbReference type="Proteomes" id="UP000594014">
    <property type="component" value="Chromosome"/>
</dbReference>
<accession>A0ACD1AC78</accession>
<gene>
    <name evidence="1" type="ORF">FRZ06_12215</name>
</gene>